<gene>
    <name evidence="1" type="ORF">SAMN05660313_02618</name>
</gene>
<sequence>MSLGDLFPDNLKQNFAERSIDIGKSILVKIEDIDVNYPKYVIVVSKNDDEFLLAYVIINTEINQNVFPTPYLKSLHVLIDKQNHSFLDYDSYVNCSEIRTFNKQDIINFLIENPERAVGNVSENVLRSIHTTISTARTIPKYLKDKFGF</sequence>
<dbReference type="RefSeq" id="WP_072304239.1">
    <property type="nucleotide sequence ID" value="NZ_FPIY01000003.1"/>
</dbReference>
<dbReference type="OrthoDB" id="1082405at2"/>
<evidence type="ECO:0008006" key="3">
    <source>
        <dbReference type="Google" id="ProtNLM"/>
    </source>
</evidence>
<name>A0A1K1QD09_9FLAO</name>
<accession>A0A1K1QD09</accession>
<evidence type="ECO:0000313" key="1">
    <source>
        <dbReference type="EMBL" id="SFW57810.1"/>
    </source>
</evidence>
<reference evidence="2" key="1">
    <citation type="submission" date="2016-11" db="EMBL/GenBank/DDBJ databases">
        <authorList>
            <person name="Varghese N."/>
            <person name="Submissions S."/>
        </authorList>
    </citation>
    <scope>NUCLEOTIDE SEQUENCE [LARGE SCALE GENOMIC DNA]</scope>
    <source>
        <strain evidence="2">DSM 24786</strain>
    </source>
</reference>
<organism evidence="1 2">
    <name type="scientific">Cellulophaga fucicola</name>
    <dbReference type="NCBI Taxonomy" id="76595"/>
    <lineage>
        <taxon>Bacteria</taxon>
        <taxon>Pseudomonadati</taxon>
        <taxon>Bacteroidota</taxon>
        <taxon>Flavobacteriia</taxon>
        <taxon>Flavobacteriales</taxon>
        <taxon>Flavobacteriaceae</taxon>
        <taxon>Cellulophaga</taxon>
    </lineage>
</organism>
<proteinExistence type="predicted"/>
<dbReference type="EMBL" id="FPIY01000003">
    <property type="protein sequence ID" value="SFW57810.1"/>
    <property type="molecule type" value="Genomic_DNA"/>
</dbReference>
<evidence type="ECO:0000313" key="2">
    <source>
        <dbReference type="Proteomes" id="UP000183257"/>
    </source>
</evidence>
<dbReference type="Gene3D" id="2.30.30.110">
    <property type="match status" value="1"/>
</dbReference>
<protein>
    <recommendedName>
        <fullName evidence="3">PemK-like, MazF-like toxin of type II toxin-antitoxin system</fullName>
    </recommendedName>
</protein>
<dbReference type="InterPro" id="IPR011067">
    <property type="entry name" value="Plasmid_toxin/cell-grow_inhib"/>
</dbReference>
<dbReference type="Proteomes" id="UP000183257">
    <property type="component" value="Unassembled WGS sequence"/>
</dbReference>
<dbReference type="AlphaFoldDB" id="A0A1K1QD09"/>
<keyword evidence="2" id="KW-1185">Reference proteome</keyword>
<dbReference type="STRING" id="76595.SAMN05660313_02618"/>